<proteinExistence type="predicted"/>
<dbReference type="AlphaFoldDB" id="A0A250XFX6"/>
<gene>
    <name evidence="2" type="ORF">CEUSTIGMA_g9413.t1</name>
</gene>
<reference evidence="2 3" key="1">
    <citation type="submission" date="2017-08" db="EMBL/GenBank/DDBJ databases">
        <title>Acidophilic green algal genome provides insights into adaptation to an acidic environment.</title>
        <authorList>
            <person name="Hirooka S."/>
            <person name="Hirose Y."/>
            <person name="Kanesaki Y."/>
            <person name="Higuchi S."/>
            <person name="Fujiwara T."/>
            <person name="Onuma R."/>
            <person name="Era A."/>
            <person name="Ohbayashi R."/>
            <person name="Uzuka A."/>
            <person name="Nozaki H."/>
            <person name="Yoshikawa H."/>
            <person name="Miyagishima S.Y."/>
        </authorList>
    </citation>
    <scope>NUCLEOTIDE SEQUENCE [LARGE SCALE GENOMIC DNA]</scope>
    <source>
        <strain evidence="2 3">NIES-2499</strain>
    </source>
</reference>
<feature type="compositionally biased region" description="Low complexity" evidence="1">
    <location>
        <begin position="8"/>
        <end position="18"/>
    </location>
</feature>
<protein>
    <submittedName>
        <fullName evidence="2">Uncharacterized protein</fullName>
    </submittedName>
</protein>
<sequence length="179" mass="19089">MGKEVEESSSTSSFASDPRSSRETYGVAAVHAGALKVPPQPPQPPIPPIPDPDDPAPPPSPSPSSNTKNFTSCLCQCNCNCNWNLNNQCCFSPLVIWIRNSIHVSSPVSGAAKSTDRAASKYHDSSYLLAPIPQTINHSMIVSTPPHHQILDGKPMQTDSHSTAGLQLESNGKGLRLPI</sequence>
<evidence type="ECO:0000256" key="1">
    <source>
        <dbReference type="SAM" id="MobiDB-lite"/>
    </source>
</evidence>
<keyword evidence="3" id="KW-1185">Reference proteome</keyword>
<evidence type="ECO:0000313" key="2">
    <source>
        <dbReference type="EMBL" id="GAX81985.1"/>
    </source>
</evidence>
<feature type="region of interest" description="Disordered" evidence="1">
    <location>
        <begin position="1"/>
        <end position="65"/>
    </location>
</feature>
<dbReference type="EMBL" id="BEGY01000074">
    <property type="protein sequence ID" value="GAX81985.1"/>
    <property type="molecule type" value="Genomic_DNA"/>
</dbReference>
<accession>A0A250XFX6</accession>
<dbReference type="Proteomes" id="UP000232323">
    <property type="component" value="Unassembled WGS sequence"/>
</dbReference>
<comment type="caution">
    <text evidence="2">The sequence shown here is derived from an EMBL/GenBank/DDBJ whole genome shotgun (WGS) entry which is preliminary data.</text>
</comment>
<evidence type="ECO:0000313" key="3">
    <source>
        <dbReference type="Proteomes" id="UP000232323"/>
    </source>
</evidence>
<organism evidence="2 3">
    <name type="scientific">Chlamydomonas eustigma</name>
    <dbReference type="NCBI Taxonomy" id="1157962"/>
    <lineage>
        <taxon>Eukaryota</taxon>
        <taxon>Viridiplantae</taxon>
        <taxon>Chlorophyta</taxon>
        <taxon>core chlorophytes</taxon>
        <taxon>Chlorophyceae</taxon>
        <taxon>CS clade</taxon>
        <taxon>Chlamydomonadales</taxon>
        <taxon>Chlamydomonadaceae</taxon>
        <taxon>Chlamydomonas</taxon>
    </lineage>
</organism>
<name>A0A250XFX6_9CHLO</name>
<feature type="compositionally biased region" description="Pro residues" evidence="1">
    <location>
        <begin position="38"/>
        <end position="62"/>
    </location>
</feature>